<sequence length="69" mass="7414">MSHMDAISVLTLLLGLRVFGPDVLTLFRWLLGAGVRVGVAAMAERHHRHPSPPASPTAVSLRGEDGDQE</sequence>
<evidence type="ECO:0000313" key="2">
    <source>
        <dbReference type="EMBL" id="MDT0323154.1"/>
    </source>
</evidence>
<proteinExistence type="predicted"/>
<accession>A0ABU2LZY1</accession>
<keyword evidence="3" id="KW-1185">Reference proteome</keyword>
<evidence type="ECO:0000256" key="1">
    <source>
        <dbReference type="SAM" id="MobiDB-lite"/>
    </source>
</evidence>
<dbReference type="RefSeq" id="WP_311604217.1">
    <property type="nucleotide sequence ID" value="NZ_JAVREM010000089.1"/>
</dbReference>
<name>A0ABU2LZY1_9ACTN</name>
<comment type="caution">
    <text evidence="2">The sequence shown here is derived from an EMBL/GenBank/DDBJ whole genome shotgun (WGS) entry which is preliminary data.</text>
</comment>
<evidence type="ECO:0000313" key="3">
    <source>
        <dbReference type="Proteomes" id="UP001183420"/>
    </source>
</evidence>
<reference evidence="3" key="1">
    <citation type="submission" date="2023-07" db="EMBL/GenBank/DDBJ databases">
        <title>30 novel species of actinomycetes from the DSMZ collection.</title>
        <authorList>
            <person name="Nouioui I."/>
        </authorList>
    </citation>
    <scope>NUCLEOTIDE SEQUENCE [LARGE SCALE GENOMIC DNA]</scope>
    <source>
        <strain evidence="3">DSM 44918</strain>
    </source>
</reference>
<feature type="region of interest" description="Disordered" evidence="1">
    <location>
        <begin position="43"/>
        <end position="69"/>
    </location>
</feature>
<organism evidence="2 3">
    <name type="scientific">Streptomyces millisiae</name>
    <dbReference type="NCBI Taxonomy" id="3075542"/>
    <lineage>
        <taxon>Bacteria</taxon>
        <taxon>Bacillati</taxon>
        <taxon>Actinomycetota</taxon>
        <taxon>Actinomycetes</taxon>
        <taxon>Kitasatosporales</taxon>
        <taxon>Streptomycetaceae</taxon>
        <taxon>Streptomyces</taxon>
    </lineage>
</organism>
<gene>
    <name evidence="2" type="ORF">RNC47_33085</name>
</gene>
<dbReference type="Proteomes" id="UP001183420">
    <property type="component" value="Unassembled WGS sequence"/>
</dbReference>
<dbReference type="EMBL" id="JAVREM010000089">
    <property type="protein sequence ID" value="MDT0323154.1"/>
    <property type="molecule type" value="Genomic_DNA"/>
</dbReference>
<protein>
    <submittedName>
        <fullName evidence="2">Uncharacterized protein</fullName>
    </submittedName>
</protein>